<name>A0A392RLD7_9FABA</name>
<dbReference type="AlphaFoldDB" id="A0A392RLD7"/>
<feature type="compositionally biased region" description="Basic and acidic residues" evidence="1">
    <location>
        <begin position="38"/>
        <end position="50"/>
    </location>
</feature>
<feature type="compositionally biased region" description="Acidic residues" evidence="1">
    <location>
        <begin position="102"/>
        <end position="114"/>
    </location>
</feature>
<reference evidence="2 3" key="1">
    <citation type="journal article" date="2018" name="Front. Plant Sci.">
        <title>Red Clover (Trifolium pratense) and Zigzag Clover (T. medium) - A Picture of Genomic Similarities and Differences.</title>
        <authorList>
            <person name="Dluhosova J."/>
            <person name="Istvanek J."/>
            <person name="Nedelnik J."/>
            <person name="Repkova J."/>
        </authorList>
    </citation>
    <scope>NUCLEOTIDE SEQUENCE [LARGE SCALE GENOMIC DNA]</scope>
    <source>
        <strain evidence="3">cv. 10/8</strain>
        <tissue evidence="2">Leaf</tissue>
    </source>
</reference>
<dbReference type="Proteomes" id="UP000265520">
    <property type="component" value="Unassembled WGS sequence"/>
</dbReference>
<accession>A0A392RLD7</accession>
<feature type="compositionally biased region" description="Basic and acidic residues" evidence="1">
    <location>
        <begin position="81"/>
        <end position="100"/>
    </location>
</feature>
<sequence length="114" mass="13176">MEENRKTLSDGNNQDSEPEIQEDGPENKEDDTMTNSVKEPHNDVPTHPEVVEINEETESDEDIHIRLSSIADRVRGKRSHKVEIPKSYQKEKSQKRKQESSSEFEPDDEDDVLD</sequence>
<evidence type="ECO:0000313" key="3">
    <source>
        <dbReference type="Proteomes" id="UP000265520"/>
    </source>
</evidence>
<organism evidence="2 3">
    <name type="scientific">Trifolium medium</name>
    <dbReference type="NCBI Taxonomy" id="97028"/>
    <lineage>
        <taxon>Eukaryota</taxon>
        <taxon>Viridiplantae</taxon>
        <taxon>Streptophyta</taxon>
        <taxon>Embryophyta</taxon>
        <taxon>Tracheophyta</taxon>
        <taxon>Spermatophyta</taxon>
        <taxon>Magnoliopsida</taxon>
        <taxon>eudicotyledons</taxon>
        <taxon>Gunneridae</taxon>
        <taxon>Pentapetalae</taxon>
        <taxon>rosids</taxon>
        <taxon>fabids</taxon>
        <taxon>Fabales</taxon>
        <taxon>Fabaceae</taxon>
        <taxon>Papilionoideae</taxon>
        <taxon>50 kb inversion clade</taxon>
        <taxon>NPAAA clade</taxon>
        <taxon>Hologalegina</taxon>
        <taxon>IRL clade</taxon>
        <taxon>Trifolieae</taxon>
        <taxon>Trifolium</taxon>
    </lineage>
</organism>
<feature type="compositionally biased region" description="Acidic residues" evidence="1">
    <location>
        <begin position="52"/>
        <end position="61"/>
    </location>
</feature>
<feature type="non-terminal residue" evidence="2">
    <location>
        <position position="114"/>
    </location>
</feature>
<evidence type="ECO:0000256" key="1">
    <source>
        <dbReference type="SAM" id="MobiDB-lite"/>
    </source>
</evidence>
<protein>
    <submittedName>
        <fullName evidence="2">Uncharacterized protein</fullName>
    </submittedName>
</protein>
<dbReference type="EMBL" id="LXQA010238501">
    <property type="protein sequence ID" value="MCI36894.1"/>
    <property type="molecule type" value="Genomic_DNA"/>
</dbReference>
<comment type="caution">
    <text evidence="2">The sequence shown here is derived from an EMBL/GenBank/DDBJ whole genome shotgun (WGS) entry which is preliminary data.</text>
</comment>
<evidence type="ECO:0000313" key="2">
    <source>
        <dbReference type="EMBL" id="MCI36894.1"/>
    </source>
</evidence>
<feature type="region of interest" description="Disordered" evidence="1">
    <location>
        <begin position="1"/>
        <end position="114"/>
    </location>
</feature>
<proteinExistence type="predicted"/>
<keyword evidence="3" id="KW-1185">Reference proteome</keyword>